<accession>Q4SAZ5</accession>
<comment type="catalytic activity">
    <reaction evidence="7">
        <text>L-cysteinyl-[protein] + hexadecanoyl-CoA = S-hexadecanoyl-L-cysteinyl-[protein] + CoA</text>
        <dbReference type="Rhea" id="RHEA:36683"/>
        <dbReference type="Rhea" id="RHEA-COMP:10131"/>
        <dbReference type="Rhea" id="RHEA-COMP:11032"/>
        <dbReference type="ChEBI" id="CHEBI:29950"/>
        <dbReference type="ChEBI" id="CHEBI:57287"/>
        <dbReference type="ChEBI" id="CHEBI:57379"/>
        <dbReference type="ChEBI" id="CHEBI:74151"/>
        <dbReference type="EC" id="2.3.1.225"/>
    </reaction>
</comment>
<dbReference type="AlphaFoldDB" id="Q4SAZ5"/>
<dbReference type="EMBL" id="CAAE01014678">
    <property type="protein sequence ID" value="CAG02187.1"/>
    <property type="molecule type" value="Genomic_DNA"/>
</dbReference>
<keyword evidence="4 7" id="KW-1133">Transmembrane helix</keyword>
<dbReference type="PROSITE" id="PS50216">
    <property type="entry name" value="DHHC"/>
    <property type="match status" value="1"/>
</dbReference>
<reference evidence="9" key="2">
    <citation type="submission" date="2004-02" db="EMBL/GenBank/DDBJ databases">
        <authorList>
            <consortium name="Genoscope"/>
            <consortium name="Whitehead Institute Centre for Genome Research"/>
        </authorList>
    </citation>
    <scope>NUCLEOTIDE SEQUENCE</scope>
</reference>
<evidence type="ECO:0000256" key="4">
    <source>
        <dbReference type="ARBA" id="ARBA00022989"/>
    </source>
</evidence>
<proteinExistence type="inferred from homology"/>
<organism evidence="9">
    <name type="scientific">Tetraodon nigroviridis</name>
    <name type="common">Spotted green pufferfish</name>
    <name type="synonym">Chelonodon nigroviridis</name>
    <dbReference type="NCBI Taxonomy" id="99883"/>
    <lineage>
        <taxon>Eukaryota</taxon>
        <taxon>Metazoa</taxon>
        <taxon>Chordata</taxon>
        <taxon>Craniata</taxon>
        <taxon>Vertebrata</taxon>
        <taxon>Euteleostomi</taxon>
        <taxon>Actinopterygii</taxon>
        <taxon>Neopterygii</taxon>
        <taxon>Teleostei</taxon>
        <taxon>Neoteleostei</taxon>
        <taxon>Acanthomorphata</taxon>
        <taxon>Eupercaria</taxon>
        <taxon>Tetraodontiformes</taxon>
        <taxon>Tetradontoidea</taxon>
        <taxon>Tetraodontidae</taxon>
        <taxon>Tetraodon</taxon>
    </lineage>
</organism>
<protein>
    <recommendedName>
        <fullName evidence="7">Palmitoyltransferase</fullName>
        <ecNumber evidence="7">2.3.1.225</ecNumber>
    </recommendedName>
</protein>
<dbReference type="KEGG" id="tng:GSTEN00021194G001"/>
<evidence type="ECO:0000256" key="2">
    <source>
        <dbReference type="ARBA" id="ARBA00022679"/>
    </source>
</evidence>
<dbReference type="PANTHER" id="PTHR12246">
    <property type="entry name" value="PALMITOYLTRANSFERASE ZDHHC16"/>
    <property type="match status" value="1"/>
</dbReference>
<reference evidence="9" key="1">
    <citation type="journal article" date="2004" name="Nature">
        <title>Genome duplication in the teleost fish Tetraodon nigroviridis reveals the early vertebrate proto-karyotype.</title>
        <authorList>
            <person name="Jaillon O."/>
            <person name="Aury J.-M."/>
            <person name="Brunet F."/>
            <person name="Petit J.-L."/>
            <person name="Stange-Thomann N."/>
            <person name="Mauceli E."/>
            <person name="Bouneau L."/>
            <person name="Fischer C."/>
            <person name="Ozouf-Costaz C."/>
            <person name="Bernot A."/>
            <person name="Nicaud S."/>
            <person name="Jaffe D."/>
            <person name="Fisher S."/>
            <person name="Lutfalla G."/>
            <person name="Dossat C."/>
            <person name="Segurens B."/>
            <person name="Dasilva C."/>
            <person name="Salanoubat M."/>
            <person name="Levy M."/>
            <person name="Boudet N."/>
            <person name="Castellano S."/>
            <person name="Anthouard V."/>
            <person name="Jubin C."/>
            <person name="Castelli V."/>
            <person name="Katinka M."/>
            <person name="Vacherie B."/>
            <person name="Biemont C."/>
            <person name="Skalli Z."/>
            <person name="Cattolico L."/>
            <person name="Poulain J."/>
            <person name="De Berardinis V."/>
            <person name="Cruaud C."/>
            <person name="Duprat S."/>
            <person name="Brottier P."/>
            <person name="Coutanceau J.-P."/>
            <person name="Gouzy J."/>
            <person name="Parra G."/>
            <person name="Lardier G."/>
            <person name="Chapple C."/>
            <person name="McKernan K.J."/>
            <person name="McEwan P."/>
            <person name="Bosak S."/>
            <person name="Kellis M."/>
            <person name="Volff J.-N."/>
            <person name="Guigo R."/>
            <person name="Zody M.C."/>
            <person name="Mesirov J."/>
            <person name="Lindblad-Toh K."/>
            <person name="Birren B."/>
            <person name="Nusbaum C."/>
            <person name="Kahn D."/>
            <person name="Robinson-Rechavi M."/>
            <person name="Laudet V."/>
            <person name="Schachter V."/>
            <person name="Quetier F."/>
            <person name="Saurin W."/>
            <person name="Scarpelli C."/>
            <person name="Wincker P."/>
            <person name="Lander E.S."/>
            <person name="Weissenbach J."/>
            <person name="Roest Crollius H."/>
        </authorList>
    </citation>
    <scope>NUCLEOTIDE SEQUENCE [LARGE SCALE GENOMIC DNA]</scope>
</reference>
<keyword evidence="6 7" id="KW-0012">Acyltransferase</keyword>
<dbReference type="GO" id="GO:0019706">
    <property type="term" value="F:protein-cysteine S-palmitoyltransferase activity"/>
    <property type="evidence" value="ECO:0007669"/>
    <property type="project" value="UniProtKB-EC"/>
</dbReference>
<dbReference type="OrthoDB" id="331948at2759"/>
<feature type="transmembrane region" description="Helical" evidence="7">
    <location>
        <begin position="131"/>
        <end position="152"/>
    </location>
</feature>
<keyword evidence="2 7" id="KW-0808">Transferase</keyword>
<keyword evidence="3 7" id="KW-0812">Transmembrane</keyword>
<dbReference type="Pfam" id="PF01529">
    <property type="entry name" value="DHHC"/>
    <property type="match status" value="1"/>
</dbReference>
<evidence type="ECO:0000256" key="1">
    <source>
        <dbReference type="ARBA" id="ARBA00004141"/>
    </source>
</evidence>
<gene>
    <name evidence="9" type="ORF">GSTENG00021194001</name>
</gene>
<comment type="similarity">
    <text evidence="7">Belongs to the DHHC palmitoyltransferase family.</text>
</comment>
<comment type="caution">
    <text evidence="7">Lacks conserved residue(s) required for the propagation of feature annotation.</text>
</comment>
<sequence>MVPLPDTAIDFSDLRSQSSRMNERGCEGWTVCSRCETYRPPRAHHCRVCQRCIRRMDHHCPWYGQSLLFDTGGVGLGLANKEREGKRRRERGRGDAKQALDSVSVGVKVEPLNFIAVELTDSISLSPSLSAHYIILLVESVLFGVFVMVIFYDQVHTFMHHS</sequence>
<evidence type="ECO:0000259" key="8">
    <source>
        <dbReference type="Pfam" id="PF01529"/>
    </source>
</evidence>
<evidence type="ECO:0000256" key="6">
    <source>
        <dbReference type="ARBA" id="ARBA00023315"/>
    </source>
</evidence>
<evidence type="ECO:0000313" key="9">
    <source>
        <dbReference type="EMBL" id="CAG02187.1"/>
    </source>
</evidence>
<comment type="domain">
    <text evidence="7">The DHHC domain is required for palmitoyltransferase activity.</text>
</comment>
<dbReference type="EC" id="2.3.1.225" evidence="7"/>
<dbReference type="InterPro" id="IPR001594">
    <property type="entry name" value="Palmitoyltrfase_DHHC"/>
</dbReference>
<evidence type="ECO:0000256" key="5">
    <source>
        <dbReference type="ARBA" id="ARBA00023136"/>
    </source>
</evidence>
<name>Q4SAZ5_TETNG</name>
<feature type="domain" description="Palmitoyltransferase DHHC" evidence="8">
    <location>
        <begin position="29"/>
        <end position="65"/>
    </location>
</feature>
<dbReference type="InterPro" id="IPR039859">
    <property type="entry name" value="PFA4/ZDH16/20/ERF2-like"/>
</dbReference>
<comment type="subcellular location">
    <subcellularLocation>
        <location evidence="1">Membrane</location>
        <topology evidence="1">Multi-pass membrane protein</topology>
    </subcellularLocation>
</comment>
<evidence type="ECO:0000256" key="7">
    <source>
        <dbReference type="RuleBase" id="RU079119"/>
    </source>
</evidence>
<evidence type="ECO:0000256" key="3">
    <source>
        <dbReference type="ARBA" id="ARBA00022692"/>
    </source>
</evidence>
<comment type="caution">
    <text evidence="9">The sequence shown here is derived from an EMBL/GenBank/DDBJ whole genome shotgun (WGS) entry which is preliminary data.</text>
</comment>
<keyword evidence="5 7" id="KW-0472">Membrane</keyword>
<dbReference type="GO" id="GO:0016020">
    <property type="term" value="C:membrane"/>
    <property type="evidence" value="ECO:0007669"/>
    <property type="project" value="UniProtKB-SubCell"/>
</dbReference>